<dbReference type="InterPro" id="IPR035897">
    <property type="entry name" value="Toll_tir_struct_dom_sf"/>
</dbReference>
<dbReference type="EMBL" id="JALDYZ010000006">
    <property type="protein sequence ID" value="MDI7923105.1"/>
    <property type="molecule type" value="Genomic_DNA"/>
</dbReference>
<dbReference type="GO" id="GO:0007165">
    <property type="term" value="P:signal transduction"/>
    <property type="evidence" value="ECO:0007669"/>
    <property type="project" value="InterPro"/>
</dbReference>
<keyword evidence="2" id="KW-0675">Receptor</keyword>
<evidence type="ECO:0000313" key="3">
    <source>
        <dbReference type="Proteomes" id="UP001161580"/>
    </source>
</evidence>
<dbReference type="AlphaFoldDB" id="A0AAE3QGI4"/>
<organism evidence="2 3">
    <name type="scientific">Ferirhizobium litorale</name>
    <dbReference type="NCBI Taxonomy" id="2927786"/>
    <lineage>
        <taxon>Bacteria</taxon>
        <taxon>Pseudomonadati</taxon>
        <taxon>Pseudomonadota</taxon>
        <taxon>Alphaproteobacteria</taxon>
        <taxon>Hyphomicrobiales</taxon>
        <taxon>Rhizobiaceae</taxon>
        <taxon>Ferirhizobium</taxon>
    </lineage>
</organism>
<name>A0AAE3QGI4_9HYPH</name>
<dbReference type="PROSITE" id="PS50104">
    <property type="entry name" value="TIR"/>
    <property type="match status" value="1"/>
</dbReference>
<dbReference type="Proteomes" id="UP001161580">
    <property type="component" value="Unassembled WGS sequence"/>
</dbReference>
<dbReference type="SUPFAM" id="SSF52200">
    <property type="entry name" value="Toll/Interleukin receptor TIR domain"/>
    <property type="match status" value="1"/>
</dbReference>
<reference evidence="2" key="1">
    <citation type="submission" date="2022-03" db="EMBL/GenBank/DDBJ databases">
        <title>Fererhizobium litorale gen. nov., sp. nov., isolated from sandy sediments of the Sea of Japan seashore.</title>
        <authorList>
            <person name="Romanenko L."/>
            <person name="Kurilenko V."/>
            <person name="Otstavnykh N."/>
            <person name="Svetashev V."/>
            <person name="Tekutyeva L."/>
            <person name="Isaeva M."/>
            <person name="Mikhailov V."/>
        </authorList>
    </citation>
    <scope>NUCLEOTIDE SEQUENCE</scope>
    <source>
        <strain evidence="2">KMM 9576</strain>
    </source>
</reference>
<feature type="non-terminal residue" evidence="2">
    <location>
        <position position="1"/>
    </location>
</feature>
<comment type="caution">
    <text evidence="2">The sequence shown here is derived from an EMBL/GenBank/DDBJ whole genome shotgun (WGS) entry which is preliminary data.</text>
</comment>
<dbReference type="Pfam" id="PF13676">
    <property type="entry name" value="TIR_2"/>
    <property type="match status" value="1"/>
</dbReference>
<feature type="domain" description="TIR" evidence="1">
    <location>
        <begin position="136"/>
        <end position="263"/>
    </location>
</feature>
<dbReference type="RefSeq" id="WP_311794403.1">
    <property type="nucleotide sequence ID" value="NZ_JALDYZ010000006.1"/>
</dbReference>
<evidence type="ECO:0000259" key="1">
    <source>
        <dbReference type="PROSITE" id="PS50104"/>
    </source>
</evidence>
<dbReference type="Gene3D" id="3.40.50.10140">
    <property type="entry name" value="Toll/interleukin-1 receptor homology (TIR) domain"/>
    <property type="match status" value="1"/>
</dbReference>
<protein>
    <submittedName>
        <fullName evidence="2">Toll/interleukin-1 receptor domain-containing protein</fullName>
    </submittedName>
</protein>
<dbReference type="InterPro" id="IPR000157">
    <property type="entry name" value="TIR_dom"/>
</dbReference>
<keyword evidence="3" id="KW-1185">Reference proteome</keyword>
<sequence>GARPPMSLYELAILGQPTGEDRAKLAATIGAMIADFGLSVGKDVLIHDGKSVGGRDRRNAFAAVYFGSPGHPDRAEAEQLLAASLPVIPTVGHTEDFGDLIPKSLQFANGLRRRPEDANLTELSSAALECLGLLRPQRRVFVSYRRTESRAAALQLHDLLNSRGFDVFLDTHDIRPGDPFQDVLWHRLVDSDVIVMLDTPAYFASRWTRQEIGRARAKEIQVIRVIWPEHVPTRLTDMAETVYLDPEELLGQDGPIAEVIAESIILRVERLRSMSIAARYMSITGKLRADVEKIGASIEAIGAHRAIAVRLLNGRLVWAYPIVGIPSAETLNDVAIKARKADQGETPVLVYDHIGIRDTWIEHLAWLDEQISAVKAIRVSEAGWSLVGMDD</sequence>
<gene>
    <name evidence="2" type="ORF">MRS75_13550</name>
</gene>
<proteinExistence type="predicted"/>
<accession>A0AAE3QGI4</accession>
<evidence type="ECO:0000313" key="2">
    <source>
        <dbReference type="EMBL" id="MDI7923105.1"/>
    </source>
</evidence>